<evidence type="ECO:0000256" key="2">
    <source>
        <dbReference type="ARBA" id="ARBA00022475"/>
    </source>
</evidence>
<dbReference type="EMBL" id="BAAAYK010000038">
    <property type="protein sequence ID" value="GAA3363495.1"/>
    <property type="molecule type" value="Genomic_DNA"/>
</dbReference>
<keyword evidence="10" id="KW-1185">Reference proteome</keyword>
<evidence type="ECO:0000259" key="8">
    <source>
        <dbReference type="Pfam" id="PF04024"/>
    </source>
</evidence>
<dbReference type="PANTHER" id="PTHR33885:SF3">
    <property type="entry name" value="PHAGE SHOCK PROTEIN C"/>
    <property type="match status" value="1"/>
</dbReference>
<feature type="transmembrane region" description="Helical" evidence="7">
    <location>
        <begin position="73"/>
        <end position="94"/>
    </location>
</feature>
<evidence type="ECO:0000313" key="9">
    <source>
        <dbReference type="EMBL" id="GAA3363495.1"/>
    </source>
</evidence>
<gene>
    <name evidence="9" type="ORF">GCM10020366_55650</name>
</gene>
<organism evidence="9 10">
    <name type="scientific">Saccharopolyspora gregorii</name>
    <dbReference type="NCBI Taxonomy" id="33914"/>
    <lineage>
        <taxon>Bacteria</taxon>
        <taxon>Bacillati</taxon>
        <taxon>Actinomycetota</taxon>
        <taxon>Actinomycetes</taxon>
        <taxon>Pseudonocardiales</taxon>
        <taxon>Pseudonocardiaceae</taxon>
        <taxon>Saccharopolyspora</taxon>
    </lineage>
</organism>
<keyword evidence="5 7" id="KW-0472">Membrane</keyword>
<sequence>MTETTNHQGTGTTATGPDGLAAGSATATDPAGAGPAAEPRKFRRRRDGMLAGVCGGAADLLGIDAALVRVALVAATVLGFGTGILLYLVCWVLVPEG</sequence>
<dbReference type="PANTHER" id="PTHR33885">
    <property type="entry name" value="PHAGE SHOCK PROTEIN C"/>
    <property type="match status" value="1"/>
</dbReference>
<feature type="transmembrane region" description="Helical" evidence="7">
    <location>
        <begin position="48"/>
        <end position="67"/>
    </location>
</feature>
<dbReference type="InterPro" id="IPR007168">
    <property type="entry name" value="Phageshock_PspC_N"/>
</dbReference>
<comment type="caution">
    <text evidence="9">The sequence shown here is derived from an EMBL/GenBank/DDBJ whole genome shotgun (WGS) entry which is preliminary data.</text>
</comment>
<evidence type="ECO:0000256" key="4">
    <source>
        <dbReference type="ARBA" id="ARBA00022989"/>
    </source>
</evidence>
<dbReference type="RefSeq" id="WP_344930454.1">
    <property type="nucleotide sequence ID" value="NZ_BAAAYK010000038.1"/>
</dbReference>
<reference evidence="10" key="1">
    <citation type="journal article" date="2019" name="Int. J. Syst. Evol. Microbiol.">
        <title>The Global Catalogue of Microorganisms (GCM) 10K type strain sequencing project: providing services to taxonomists for standard genome sequencing and annotation.</title>
        <authorList>
            <consortium name="The Broad Institute Genomics Platform"/>
            <consortium name="The Broad Institute Genome Sequencing Center for Infectious Disease"/>
            <person name="Wu L."/>
            <person name="Ma J."/>
        </authorList>
    </citation>
    <scope>NUCLEOTIDE SEQUENCE [LARGE SCALE GENOMIC DNA]</scope>
    <source>
        <strain evidence="10">JCM 9687</strain>
    </source>
</reference>
<proteinExistence type="predicted"/>
<evidence type="ECO:0000313" key="10">
    <source>
        <dbReference type="Proteomes" id="UP001500483"/>
    </source>
</evidence>
<protein>
    <recommendedName>
        <fullName evidence="8">Phage shock protein PspC N-terminal domain-containing protein</fullName>
    </recommendedName>
</protein>
<feature type="domain" description="Phage shock protein PspC N-terminal" evidence="8">
    <location>
        <begin position="42"/>
        <end position="96"/>
    </location>
</feature>
<evidence type="ECO:0000256" key="3">
    <source>
        <dbReference type="ARBA" id="ARBA00022692"/>
    </source>
</evidence>
<name>A0ABP6RYQ1_9PSEU</name>
<evidence type="ECO:0000256" key="1">
    <source>
        <dbReference type="ARBA" id="ARBA00004162"/>
    </source>
</evidence>
<evidence type="ECO:0000256" key="7">
    <source>
        <dbReference type="SAM" id="Phobius"/>
    </source>
</evidence>
<keyword evidence="3 7" id="KW-0812">Transmembrane</keyword>
<dbReference type="Proteomes" id="UP001500483">
    <property type="component" value="Unassembled WGS sequence"/>
</dbReference>
<evidence type="ECO:0000256" key="5">
    <source>
        <dbReference type="ARBA" id="ARBA00023136"/>
    </source>
</evidence>
<feature type="compositionally biased region" description="Low complexity" evidence="6">
    <location>
        <begin position="1"/>
        <end position="37"/>
    </location>
</feature>
<keyword evidence="2" id="KW-1003">Cell membrane</keyword>
<dbReference type="Pfam" id="PF04024">
    <property type="entry name" value="PspC"/>
    <property type="match status" value="1"/>
</dbReference>
<comment type="subcellular location">
    <subcellularLocation>
        <location evidence="1">Cell membrane</location>
        <topology evidence="1">Single-pass membrane protein</topology>
    </subcellularLocation>
</comment>
<evidence type="ECO:0000256" key="6">
    <source>
        <dbReference type="SAM" id="MobiDB-lite"/>
    </source>
</evidence>
<accession>A0ABP6RYQ1</accession>
<dbReference type="InterPro" id="IPR052027">
    <property type="entry name" value="PspC"/>
</dbReference>
<keyword evidence="4 7" id="KW-1133">Transmembrane helix</keyword>
<feature type="region of interest" description="Disordered" evidence="6">
    <location>
        <begin position="1"/>
        <end position="43"/>
    </location>
</feature>